<keyword evidence="3" id="KW-1185">Reference proteome</keyword>
<proteinExistence type="predicted"/>
<dbReference type="EMBL" id="LVCJ01000041">
    <property type="protein sequence ID" value="OAL34277.1"/>
    <property type="molecule type" value="Genomic_DNA"/>
</dbReference>
<comment type="caution">
    <text evidence="2">The sequence shown here is derived from an EMBL/GenBank/DDBJ whole genome shotgun (WGS) entry which is preliminary data.</text>
</comment>
<dbReference type="GeneID" id="34589947"/>
<dbReference type="Pfam" id="PF13924">
    <property type="entry name" value="Lipocalin_5"/>
    <property type="match status" value="1"/>
</dbReference>
<dbReference type="InterPro" id="IPR024311">
    <property type="entry name" value="Lipocalin-like"/>
</dbReference>
<dbReference type="AlphaFoldDB" id="A0A178CXY2"/>
<organism evidence="2 3">
    <name type="scientific">Fonsecaea nubica</name>
    <dbReference type="NCBI Taxonomy" id="856822"/>
    <lineage>
        <taxon>Eukaryota</taxon>
        <taxon>Fungi</taxon>
        <taxon>Dikarya</taxon>
        <taxon>Ascomycota</taxon>
        <taxon>Pezizomycotina</taxon>
        <taxon>Eurotiomycetes</taxon>
        <taxon>Chaetothyriomycetidae</taxon>
        <taxon>Chaetothyriales</taxon>
        <taxon>Herpotrichiellaceae</taxon>
        <taxon>Fonsecaea</taxon>
    </lineage>
</organism>
<evidence type="ECO:0000259" key="1">
    <source>
        <dbReference type="Pfam" id="PF13924"/>
    </source>
</evidence>
<sequence length="124" mass="14451">MTLHVKGIILYTEDGYMSAQLHISGQRPFEGEQPFDRTVGRSYIAYTGEFYIDVDREQPVIKHYMRYASLPYMVTDVQERTFRFEDRIDGNRYLVLGLPETHQGARRIQASFRALEASAIQRAK</sequence>
<reference evidence="2 3" key="1">
    <citation type="submission" date="2016-03" db="EMBL/GenBank/DDBJ databases">
        <title>The draft genome sequence of Fonsecaea nubica causative agent of cutaneous subcutaneous infection in human host.</title>
        <authorList>
            <person name="Costa F."/>
            <person name="Sybren D.H."/>
            <person name="Raittz R.T."/>
            <person name="Weiss V.A."/>
            <person name="Leao A.C."/>
            <person name="Gomes R."/>
            <person name="De Souza E.M."/>
            <person name="Pedrosa F.O."/>
            <person name="Steffens M.B."/>
            <person name="Bombassaro A."/>
            <person name="Tadra-Sfeir M.Z."/>
            <person name="Moreno L.F."/>
            <person name="Najafzadeh M.J."/>
            <person name="Felipe M.S."/>
            <person name="Teixeira M."/>
            <person name="Sun J."/>
            <person name="Xi L."/>
            <person name="Castro M.A."/>
            <person name="Vicente V.A."/>
        </authorList>
    </citation>
    <scope>NUCLEOTIDE SEQUENCE [LARGE SCALE GENOMIC DNA]</scope>
    <source>
        <strain evidence="2 3">CBS 269.64</strain>
    </source>
</reference>
<evidence type="ECO:0000313" key="3">
    <source>
        <dbReference type="Proteomes" id="UP000185904"/>
    </source>
</evidence>
<protein>
    <recommendedName>
        <fullName evidence="1">Lipocalin-like domain-containing protein</fullName>
    </recommendedName>
</protein>
<dbReference type="OrthoDB" id="3904217at2759"/>
<dbReference type="RefSeq" id="XP_022499289.1">
    <property type="nucleotide sequence ID" value="XM_022644822.1"/>
</dbReference>
<gene>
    <name evidence="2" type="ORF">AYO20_06533</name>
</gene>
<accession>A0A178CXY2</accession>
<name>A0A178CXY2_9EURO</name>
<dbReference type="Proteomes" id="UP000185904">
    <property type="component" value="Unassembled WGS sequence"/>
</dbReference>
<feature type="domain" description="Lipocalin-like" evidence="1">
    <location>
        <begin position="4"/>
        <end position="86"/>
    </location>
</feature>
<evidence type="ECO:0000313" key="2">
    <source>
        <dbReference type="EMBL" id="OAL34277.1"/>
    </source>
</evidence>